<proteinExistence type="predicted"/>
<dbReference type="Proteomes" id="UP001239397">
    <property type="component" value="Chromosome"/>
</dbReference>
<keyword evidence="2" id="KW-1185">Reference proteome</keyword>
<name>A0A9Y2NGB5_9PSEU</name>
<evidence type="ECO:0000313" key="2">
    <source>
        <dbReference type="Proteomes" id="UP001239397"/>
    </source>
</evidence>
<sequence length="62" mass="7337">MSGLLEELMKRADANARAELKACERELPEYRIRAENPRSRAEMLDYAVWFRRHSRESVPPFS</sequence>
<gene>
    <name evidence="1" type="ORF">QRX60_31110</name>
</gene>
<dbReference type="EMBL" id="CP127295">
    <property type="protein sequence ID" value="WIX98502.1"/>
    <property type="molecule type" value="Genomic_DNA"/>
</dbReference>
<dbReference type="RefSeq" id="WP_285994987.1">
    <property type="nucleotide sequence ID" value="NZ_CP127295.1"/>
</dbReference>
<dbReference type="KEGG" id="amog:QRX60_31110"/>
<protein>
    <submittedName>
        <fullName evidence="1">Uncharacterized protein</fullName>
    </submittedName>
</protein>
<accession>A0A9Y2NGB5</accession>
<dbReference type="AlphaFoldDB" id="A0A9Y2NGB5"/>
<organism evidence="1 2">
    <name type="scientific">Amycolatopsis mongoliensis</name>
    <dbReference type="NCBI Taxonomy" id="715475"/>
    <lineage>
        <taxon>Bacteria</taxon>
        <taxon>Bacillati</taxon>
        <taxon>Actinomycetota</taxon>
        <taxon>Actinomycetes</taxon>
        <taxon>Pseudonocardiales</taxon>
        <taxon>Pseudonocardiaceae</taxon>
        <taxon>Amycolatopsis</taxon>
    </lineage>
</organism>
<reference evidence="1 2" key="1">
    <citation type="submission" date="2023-06" db="EMBL/GenBank/DDBJ databases">
        <authorList>
            <person name="Oyuntsetseg B."/>
            <person name="Kim S.B."/>
        </authorList>
    </citation>
    <scope>NUCLEOTIDE SEQUENCE [LARGE SCALE GENOMIC DNA]</scope>
    <source>
        <strain evidence="1 2">4-36</strain>
    </source>
</reference>
<evidence type="ECO:0000313" key="1">
    <source>
        <dbReference type="EMBL" id="WIX98502.1"/>
    </source>
</evidence>